<dbReference type="EMBL" id="JAAXLJ010000002">
    <property type="protein sequence ID" value="NLR17599.1"/>
    <property type="molecule type" value="Genomic_DNA"/>
</dbReference>
<feature type="domain" description="GIY-YIG" evidence="2">
    <location>
        <begin position="6"/>
        <end position="83"/>
    </location>
</feature>
<dbReference type="Proteomes" id="UP000763447">
    <property type="component" value="Unassembled WGS sequence"/>
</dbReference>
<keyword evidence="4" id="KW-1185">Reference proteome</keyword>
<accession>A0ABX1KVF6</accession>
<comment type="similarity">
    <text evidence="1">Belongs to the UPF0213 family.</text>
</comment>
<dbReference type="InterPro" id="IPR035901">
    <property type="entry name" value="GIY-YIG_endonuc_sf"/>
</dbReference>
<evidence type="ECO:0000259" key="2">
    <source>
        <dbReference type="PROSITE" id="PS50164"/>
    </source>
</evidence>
<protein>
    <submittedName>
        <fullName evidence="3">GIY-YIG nuclease family protein</fullName>
    </submittedName>
</protein>
<dbReference type="CDD" id="cd10456">
    <property type="entry name" value="GIY-YIG_UPF0213"/>
    <property type="match status" value="1"/>
</dbReference>
<evidence type="ECO:0000256" key="1">
    <source>
        <dbReference type="ARBA" id="ARBA00007435"/>
    </source>
</evidence>
<dbReference type="InterPro" id="IPR050190">
    <property type="entry name" value="UPF0213_domain"/>
</dbReference>
<proteinExistence type="inferred from homology"/>
<evidence type="ECO:0000313" key="4">
    <source>
        <dbReference type="Proteomes" id="UP000763447"/>
    </source>
</evidence>
<dbReference type="Pfam" id="PF01541">
    <property type="entry name" value="GIY-YIG"/>
    <property type="match status" value="1"/>
</dbReference>
<dbReference type="SUPFAM" id="SSF82771">
    <property type="entry name" value="GIY-YIG endonuclease"/>
    <property type="match status" value="1"/>
</dbReference>
<comment type="caution">
    <text evidence="3">The sequence shown here is derived from an EMBL/GenBank/DDBJ whole genome shotgun (WGS) entry which is preliminary data.</text>
</comment>
<sequence length="97" mass="11155">MTSEIKAYYFYVLLCADNTLYGGYSTDVYKRFAAHQAGKGAKYTKVKSRHPLKLIYFETFDNKSAALKAEYAFKHQSRRAKIAYLMAHGLSIDQIEK</sequence>
<dbReference type="PANTHER" id="PTHR34477:SF1">
    <property type="entry name" value="UPF0213 PROTEIN YHBQ"/>
    <property type="match status" value="1"/>
</dbReference>
<gene>
    <name evidence="3" type="ORF">HC026_01550</name>
</gene>
<name>A0ABX1KVF6_9LACO</name>
<dbReference type="InterPro" id="IPR000305">
    <property type="entry name" value="GIY-YIG_endonuc"/>
</dbReference>
<dbReference type="Gene3D" id="3.40.1440.10">
    <property type="entry name" value="GIY-YIG endonuclease"/>
    <property type="match status" value="1"/>
</dbReference>
<dbReference type="RefSeq" id="WP_168924220.1">
    <property type="nucleotide sequence ID" value="NZ_JAAXLJ010000002.1"/>
</dbReference>
<dbReference type="PANTHER" id="PTHR34477">
    <property type="entry name" value="UPF0213 PROTEIN YHBQ"/>
    <property type="match status" value="1"/>
</dbReference>
<reference evidence="3 4" key="1">
    <citation type="submission" date="2020-04" db="EMBL/GenBank/DDBJ databases">
        <title>A novel species of genus Lactobacillus that was isolated from fermented food Zha-chili.</title>
        <authorList>
            <person name="Zhang Z."/>
        </authorList>
    </citation>
    <scope>NUCLEOTIDE SEQUENCE [LARGE SCALE GENOMIC DNA]</scope>
    <source>
        <strain evidence="4">HBUAS51383</strain>
    </source>
</reference>
<evidence type="ECO:0000313" key="3">
    <source>
        <dbReference type="EMBL" id="NLR17599.1"/>
    </source>
</evidence>
<dbReference type="PROSITE" id="PS50164">
    <property type="entry name" value="GIY_YIG"/>
    <property type="match status" value="1"/>
</dbReference>
<organism evidence="3 4">
    <name type="scientific">Secundilactobacillus angelensis</name>
    <dbReference type="NCBI Taxonomy" id="2722706"/>
    <lineage>
        <taxon>Bacteria</taxon>
        <taxon>Bacillati</taxon>
        <taxon>Bacillota</taxon>
        <taxon>Bacilli</taxon>
        <taxon>Lactobacillales</taxon>
        <taxon>Lactobacillaceae</taxon>
        <taxon>Secundilactobacillus</taxon>
    </lineage>
</organism>